<reference evidence="2 3" key="1">
    <citation type="submission" date="2016-07" db="EMBL/GenBank/DDBJ databases">
        <title>High microdiversification within the ubiquitous acI lineage of Actinobacteria.</title>
        <authorList>
            <person name="Neuenschwander S.M."/>
            <person name="Salcher M."/>
            <person name="Ghai R."/>
            <person name="Pernthaler J."/>
        </authorList>
    </citation>
    <scope>NUCLEOTIDE SEQUENCE [LARGE SCALE GENOMIC DNA]</scope>
    <source>
        <strain evidence="2">MMS-VB-114</strain>
    </source>
</reference>
<dbReference type="EMBL" id="CP016782">
    <property type="protein sequence ID" value="ASY27815.1"/>
    <property type="molecule type" value="Genomic_DNA"/>
</dbReference>
<keyword evidence="3" id="KW-1185">Reference proteome</keyword>
<organism evidence="2 3">
    <name type="scientific">Candidatus Planktophila limnetica</name>
    <dbReference type="NCBI Taxonomy" id="573600"/>
    <lineage>
        <taxon>Bacteria</taxon>
        <taxon>Bacillati</taxon>
        <taxon>Actinomycetota</taxon>
        <taxon>Actinomycetes</taxon>
        <taxon>Candidatus Nanopelagicales</taxon>
        <taxon>Candidatus Nanopelagicaceae</taxon>
        <taxon>Candidatus Planktophila</taxon>
    </lineage>
</organism>
<evidence type="ECO:0000313" key="3">
    <source>
        <dbReference type="Proteomes" id="UP000217221"/>
    </source>
</evidence>
<dbReference type="KEGG" id="plim:PHILAsVB114_04065"/>
<keyword evidence="1" id="KW-1133">Transmembrane helix</keyword>
<keyword evidence="1" id="KW-0812">Transmembrane</keyword>
<dbReference type="GO" id="GO:0016020">
    <property type="term" value="C:membrane"/>
    <property type="evidence" value="ECO:0007669"/>
    <property type="project" value="InterPro"/>
</dbReference>
<accession>A0A249LG03</accession>
<dbReference type="Pfam" id="PF02325">
    <property type="entry name" value="CCB3_YggT"/>
    <property type="match status" value="1"/>
</dbReference>
<dbReference type="OrthoDB" id="3216131at2"/>
<evidence type="ECO:0000256" key="1">
    <source>
        <dbReference type="SAM" id="Phobius"/>
    </source>
</evidence>
<dbReference type="Proteomes" id="UP000217221">
    <property type="component" value="Chromosome"/>
</dbReference>
<evidence type="ECO:0000313" key="2">
    <source>
        <dbReference type="EMBL" id="ASY27815.1"/>
    </source>
</evidence>
<proteinExistence type="predicted"/>
<dbReference type="AlphaFoldDB" id="A0A249LG03"/>
<keyword evidence="1" id="KW-0472">Membrane</keyword>
<name>A0A249LG03_9ACTN</name>
<dbReference type="RefSeq" id="WP_095698114.1">
    <property type="nucleotide sequence ID" value="NZ_CP016782.1"/>
</dbReference>
<protein>
    <submittedName>
        <fullName evidence="2">YggT family protein</fullName>
    </submittedName>
</protein>
<sequence length="94" mass="10842">MLRIGSILHLILQLFLFALLGRLIVDYVRMFKPAWRPSGPILFLVEAIYAITDRPMNFVRRFIPPLRLGGVSLDLSFIVLFFAIQMLMPLVLLI</sequence>
<feature type="transmembrane region" description="Helical" evidence="1">
    <location>
        <begin position="71"/>
        <end position="93"/>
    </location>
</feature>
<gene>
    <name evidence="2" type="ORF">PHILAsVB114_04065</name>
</gene>
<feature type="transmembrane region" description="Helical" evidence="1">
    <location>
        <begin position="6"/>
        <end position="25"/>
    </location>
</feature>
<dbReference type="InterPro" id="IPR003425">
    <property type="entry name" value="CCB3/YggT"/>
</dbReference>